<reference evidence="1" key="1">
    <citation type="submission" date="2018-11" db="EMBL/GenBank/DDBJ databases">
        <authorList>
            <consortium name="Pathogen Informatics"/>
        </authorList>
    </citation>
    <scope>NUCLEOTIDE SEQUENCE</scope>
</reference>
<dbReference type="AlphaFoldDB" id="A0A3S5CKN9"/>
<evidence type="ECO:0000313" key="1">
    <source>
        <dbReference type="EMBL" id="VEL29071.1"/>
    </source>
</evidence>
<organism evidence="1 2">
    <name type="scientific">Protopolystoma xenopodis</name>
    <dbReference type="NCBI Taxonomy" id="117903"/>
    <lineage>
        <taxon>Eukaryota</taxon>
        <taxon>Metazoa</taxon>
        <taxon>Spiralia</taxon>
        <taxon>Lophotrochozoa</taxon>
        <taxon>Platyhelminthes</taxon>
        <taxon>Monogenea</taxon>
        <taxon>Polyopisthocotylea</taxon>
        <taxon>Polystomatidea</taxon>
        <taxon>Polystomatidae</taxon>
        <taxon>Protopolystoma</taxon>
    </lineage>
</organism>
<proteinExistence type="predicted"/>
<gene>
    <name evidence="1" type="ORF">PXEA_LOCUS22511</name>
</gene>
<sequence length="233" mass="24914">MRTTPIGSCSSKPSGSAVCGDSHVGVMCLETLVQLVDYCTEASAASTAETTAASAVFTSDIYSCFESDTGQSACVRGGASRLALARRLVRALGALETSQGGGQVPGPGQPCLLEELFSLVTKQPYSMELENPLSSVLLSLIHLSPESFSRLVEQWISRCASHPETQSRLRSAFEHLIAPNLSSSAHSSSTTLGNALGSNCFFQHRRPLRDERADFQQRFQLFAAEVRAFACCA</sequence>
<keyword evidence="2" id="KW-1185">Reference proteome</keyword>
<comment type="caution">
    <text evidence="1">The sequence shown here is derived from an EMBL/GenBank/DDBJ whole genome shotgun (WGS) entry which is preliminary data.</text>
</comment>
<accession>A0A3S5CKN9</accession>
<dbReference type="EMBL" id="CAAALY010100075">
    <property type="protein sequence ID" value="VEL29071.1"/>
    <property type="molecule type" value="Genomic_DNA"/>
</dbReference>
<evidence type="ECO:0000313" key="2">
    <source>
        <dbReference type="Proteomes" id="UP000784294"/>
    </source>
</evidence>
<protein>
    <submittedName>
        <fullName evidence="1">Uncharacterized protein</fullName>
    </submittedName>
</protein>
<dbReference type="Proteomes" id="UP000784294">
    <property type="component" value="Unassembled WGS sequence"/>
</dbReference>
<dbReference type="OrthoDB" id="5548448at2759"/>
<name>A0A3S5CKN9_9PLAT</name>